<accession>A0A0S4TIB9</accession>
<dbReference type="PANTHER" id="PTHR21595:SF0">
    <property type="entry name" value="PATRONIN"/>
    <property type="match status" value="1"/>
</dbReference>
<dbReference type="Proteomes" id="UP000199752">
    <property type="component" value="Chromosome 6"/>
</dbReference>
<dbReference type="Gene3D" id="3.10.20.360">
    <property type="entry name" value="CKK domain"/>
    <property type="match status" value="1"/>
</dbReference>
<dbReference type="InterPro" id="IPR032940">
    <property type="entry name" value="CAMSAP"/>
</dbReference>
<dbReference type="SUPFAM" id="SSF50346">
    <property type="entry name" value="PRC-barrel domain"/>
    <property type="match status" value="1"/>
</dbReference>
<dbReference type="Pfam" id="PF08683">
    <property type="entry name" value="CAMSAP_CKK"/>
    <property type="match status" value="1"/>
</dbReference>
<dbReference type="VEuPathDB" id="CryptoDB:GY17_00000543"/>
<dbReference type="GO" id="GO:0005516">
    <property type="term" value="F:calmodulin binding"/>
    <property type="evidence" value="ECO:0007669"/>
    <property type="project" value="InterPro"/>
</dbReference>
<dbReference type="PROSITE" id="PS51508">
    <property type="entry name" value="CKK"/>
    <property type="match status" value="1"/>
</dbReference>
<dbReference type="OrthoDB" id="2125658at2759"/>
<dbReference type="InterPro" id="IPR038209">
    <property type="entry name" value="CKK_dom_sf"/>
</dbReference>
<protein>
    <submittedName>
        <fullName evidence="3">Microtubule-binding calmodulin-regulated spectrin-associated protein</fullName>
    </submittedName>
</protein>
<dbReference type="SMART" id="SM01051">
    <property type="entry name" value="CAMSAP_CKK"/>
    <property type="match status" value="1"/>
</dbReference>
<reference evidence="2" key="2">
    <citation type="submission" date="2015-08" db="EMBL/GenBank/DDBJ databases">
        <authorList>
            <person name="Babu N.S."/>
            <person name="Beckwith C.J."/>
            <person name="Beseler K.G."/>
            <person name="Brison A."/>
            <person name="Carone J.V."/>
            <person name="Caskin T.P."/>
            <person name="Diamond M."/>
            <person name="Durham M.E."/>
            <person name="Foxe J.M."/>
            <person name="Go M."/>
            <person name="Henderson B.A."/>
            <person name="Jones I.B."/>
            <person name="McGettigan J.A."/>
            <person name="Micheletti S.J."/>
            <person name="Nasrallah M.E."/>
            <person name="Ortiz D."/>
            <person name="Piller C.R."/>
            <person name="Privatt S.R."/>
            <person name="Schneider S.L."/>
            <person name="Sharp S."/>
            <person name="Smith T.C."/>
            <person name="Stanton J.D."/>
            <person name="Ullery H.E."/>
            <person name="Wilson R.J."/>
            <person name="Serrano M.G."/>
            <person name="Buck G."/>
            <person name="Lee V."/>
            <person name="Wang Y."/>
            <person name="Carvalho R."/>
            <person name="Voegtly L."/>
            <person name="Shi R."/>
            <person name="Duckworth R."/>
            <person name="Johnson A."/>
            <person name="Loviza R."/>
            <person name="Walstead R."/>
            <person name="Shah Z."/>
            <person name="Kiflezghi M."/>
            <person name="Wade K."/>
            <person name="Ball S.L."/>
            <person name="Bradley K.W."/>
            <person name="Asai D.J."/>
            <person name="Bowman C.A."/>
            <person name="Russell D.A."/>
            <person name="Pope W.H."/>
            <person name="Jacobs-Sera D."/>
            <person name="Hendrix R.W."/>
            <person name="Hatfull G.F."/>
        </authorList>
    </citation>
    <scope>NUCLEOTIDE SEQUENCE [LARGE SCALE GENOMIC DNA]</scope>
</reference>
<dbReference type="VEuPathDB" id="CryptoDB:CHUDEA6_5160"/>
<dbReference type="GO" id="GO:0008017">
    <property type="term" value="F:microtubule binding"/>
    <property type="evidence" value="ECO:0007669"/>
    <property type="project" value="InterPro"/>
</dbReference>
<proteinExistence type="predicted"/>
<feature type="domain" description="CKK" evidence="1">
    <location>
        <begin position="208"/>
        <end position="343"/>
    </location>
</feature>
<dbReference type="InterPro" id="IPR014797">
    <property type="entry name" value="CKK_CAMSAP"/>
</dbReference>
<evidence type="ECO:0000313" key="3">
    <source>
        <dbReference type="EMBL" id="PPS97347.1"/>
    </source>
</evidence>
<gene>
    <name evidence="2" type="ORF">CHUDEA6_5160</name>
    <name evidence="3" type="ORF">GY17_00000543</name>
</gene>
<evidence type="ECO:0000313" key="2">
    <source>
        <dbReference type="EMBL" id="CUV06943.1"/>
    </source>
</evidence>
<dbReference type="PANTHER" id="PTHR21595">
    <property type="entry name" value="PATRONIN"/>
    <property type="match status" value="1"/>
</dbReference>
<dbReference type="EMBL" id="LN877952">
    <property type="protein sequence ID" value="CUV06943.1"/>
    <property type="molecule type" value="Genomic_DNA"/>
</dbReference>
<evidence type="ECO:0000259" key="1">
    <source>
        <dbReference type="PROSITE" id="PS51508"/>
    </source>
</evidence>
<sequence length="343" mass="40997">MASMSRHYNNISELPYIDLDRIEELRRQNNRCCCNHGGEKLYQRNCMDYQYSKREGCIRERRGYCDFELDELREDDGCIHRIRFYKDSNLDQNYDLGFEKNCNRLPILHSNCKLRTMNDSNYYSNNDNNCIYCNSSLERTSNTRERDFFNGQDRRVHSYSKQCLSEDSDTNDYKDIGQEYNSDYEYRRGQNASRNNCERQFSDEYSDLSEDMEVVIKRNNRNVISLALNWISLSGEHNKKIRKFVMDSMNSIELKDLNHFIILFQYDDHKGMRGLYSFFQKENNWQCVVEIVPNCPKVICKEMVHTLYKFDTSQKLFKPINRSKKITDIVDGLSIKNEYLSTQ</sequence>
<name>A0A0S4TIB9_CRYHO</name>
<dbReference type="EMBL" id="JTAI01000007">
    <property type="protein sequence ID" value="PPS97347.1"/>
    <property type="molecule type" value="Genomic_DNA"/>
</dbReference>
<organism evidence="2">
    <name type="scientific">Cryptosporidium hominis</name>
    <dbReference type="NCBI Taxonomy" id="237895"/>
    <lineage>
        <taxon>Eukaryota</taxon>
        <taxon>Sar</taxon>
        <taxon>Alveolata</taxon>
        <taxon>Apicomplexa</taxon>
        <taxon>Conoidasida</taxon>
        <taxon>Coccidia</taxon>
        <taxon>Eucoccidiorida</taxon>
        <taxon>Eimeriorina</taxon>
        <taxon>Cryptosporidiidae</taxon>
        <taxon>Cryptosporidium</taxon>
    </lineage>
</organism>
<reference evidence="3 4" key="1">
    <citation type="submission" date="2014-11" db="EMBL/GenBank/DDBJ databases">
        <title>Comparative genomic analysis of Cryptosporidium hominis reveals occurrence of genetic recombination in virulent subtypes.</title>
        <authorList>
            <person name="Guo Y."/>
            <person name="Tang K."/>
            <person name="Frace M."/>
            <person name="Li N."/>
            <person name="Roellig D.M."/>
            <person name="Sammons S."/>
            <person name="Knipe K."/>
            <person name="Rowe L."/>
            <person name="Feng Y."/>
            <person name="Xiao L."/>
        </authorList>
    </citation>
    <scope>NUCLEOTIDE SEQUENCE [LARGE SCALE GENOMIC DNA]</scope>
    <source>
        <strain evidence="3">30976</strain>
    </source>
</reference>
<evidence type="ECO:0000313" key="4">
    <source>
        <dbReference type="Proteomes" id="UP001429100"/>
    </source>
</evidence>
<dbReference type="AlphaFoldDB" id="A0A0S4TIB9"/>
<dbReference type="VEuPathDB" id="CryptoDB:ChTU502y2012_382g0335"/>
<dbReference type="VEuPathDB" id="CryptoDB:Chro.60595"/>
<dbReference type="Proteomes" id="UP001429100">
    <property type="component" value="Unassembled WGS sequence"/>
</dbReference>
<keyword evidence="4" id="KW-1185">Reference proteome</keyword>
<reference evidence="3 4" key="3">
    <citation type="submission" date="2017-10" db="EMBL/GenBank/DDBJ databases">
        <title>Consistent, comparative and evidence-based genome annotation and re-annotation for the closely-related species, Cryptosporidium parvum, C. hominis and C. tyzzeri.</title>
        <authorList>
            <person name="Baptista R.P."/>
            <person name="Li Y."/>
            <person name="Sateriale A."/>
            <person name="Striepen B."/>
            <person name="Kissinger J.C."/>
        </authorList>
    </citation>
    <scope>NUCLEOTIDE SEQUENCE [LARGE SCALE GENOMIC DNA]</scope>
    <source>
        <strain evidence="3">30976</strain>
    </source>
</reference>
<dbReference type="InterPro" id="IPR011033">
    <property type="entry name" value="PRC_barrel-like_sf"/>
</dbReference>